<reference evidence="1" key="1">
    <citation type="submission" date="2021-06" db="EMBL/GenBank/DDBJ databases">
        <authorList>
            <person name="Kallberg Y."/>
            <person name="Tangrot J."/>
            <person name="Rosling A."/>
        </authorList>
    </citation>
    <scope>NUCLEOTIDE SEQUENCE</scope>
    <source>
        <strain evidence="1">CL356</strain>
    </source>
</reference>
<comment type="caution">
    <text evidence="1">The sequence shown here is derived from an EMBL/GenBank/DDBJ whole genome shotgun (WGS) entry which is preliminary data.</text>
</comment>
<evidence type="ECO:0000313" key="1">
    <source>
        <dbReference type="EMBL" id="CAG8683038.1"/>
    </source>
</evidence>
<keyword evidence="2" id="KW-1185">Reference proteome</keyword>
<dbReference type="EMBL" id="CAJVPT010027307">
    <property type="protein sequence ID" value="CAG8683038.1"/>
    <property type="molecule type" value="Genomic_DNA"/>
</dbReference>
<gene>
    <name evidence="1" type="ORF">ACOLOM_LOCUS9423</name>
</gene>
<accession>A0ACA9P4A5</accession>
<sequence>MSLPQRHARRCVTTNYQTRPRTSPIRSDPVHGSKDASKTLDPSTPPEYPRPTATAEGETTTDADATANANAEQQQEGNEDQQNKKEKKRAEFTQDHVYKRDAQWADNKSGDGVL</sequence>
<name>A0ACA9P4A5_9GLOM</name>
<proteinExistence type="predicted"/>
<protein>
    <submittedName>
        <fullName evidence="1">3983_t:CDS:1</fullName>
    </submittedName>
</protein>
<organism evidence="1 2">
    <name type="scientific">Acaulospora colombiana</name>
    <dbReference type="NCBI Taxonomy" id="27376"/>
    <lineage>
        <taxon>Eukaryota</taxon>
        <taxon>Fungi</taxon>
        <taxon>Fungi incertae sedis</taxon>
        <taxon>Mucoromycota</taxon>
        <taxon>Glomeromycotina</taxon>
        <taxon>Glomeromycetes</taxon>
        <taxon>Diversisporales</taxon>
        <taxon>Acaulosporaceae</taxon>
        <taxon>Acaulospora</taxon>
    </lineage>
</organism>
<dbReference type="Proteomes" id="UP000789525">
    <property type="component" value="Unassembled WGS sequence"/>
</dbReference>
<evidence type="ECO:0000313" key="2">
    <source>
        <dbReference type="Proteomes" id="UP000789525"/>
    </source>
</evidence>